<organism evidence="1 2">
    <name type="scientific">Candidatus Desantisbacteria bacterium CG23_combo_of_CG06-09_8_20_14_all_40_23</name>
    <dbReference type="NCBI Taxonomy" id="1974550"/>
    <lineage>
        <taxon>Bacteria</taxon>
        <taxon>Candidatus Desantisiibacteriota</taxon>
    </lineage>
</organism>
<reference evidence="1 2" key="1">
    <citation type="submission" date="2017-09" db="EMBL/GenBank/DDBJ databases">
        <title>Depth-based differentiation of microbial function through sediment-hosted aquifers and enrichment of novel symbionts in the deep terrestrial subsurface.</title>
        <authorList>
            <person name="Probst A.J."/>
            <person name="Ladd B."/>
            <person name="Jarett J.K."/>
            <person name="Geller-Mcgrath D.E."/>
            <person name="Sieber C.M."/>
            <person name="Emerson J.B."/>
            <person name="Anantharaman K."/>
            <person name="Thomas B.C."/>
            <person name="Malmstrom R."/>
            <person name="Stieglmeier M."/>
            <person name="Klingl A."/>
            <person name="Woyke T."/>
            <person name="Ryan C.M."/>
            <person name="Banfield J.F."/>
        </authorList>
    </citation>
    <scope>NUCLEOTIDE SEQUENCE [LARGE SCALE GENOMIC DNA]</scope>
    <source>
        <strain evidence="1">CG23_combo_of_CG06-09_8_20_14_all_40_23</strain>
    </source>
</reference>
<name>A0A2H0A1H7_9BACT</name>
<evidence type="ECO:0008006" key="3">
    <source>
        <dbReference type="Google" id="ProtNLM"/>
    </source>
</evidence>
<dbReference type="EMBL" id="PCSH01000183">
    <property type="protein sequence ID" value="PIP39282.1"/>
    <property type="molecule type" value="Genomic_DNA"/>
</dbReference>
<accession>A0A2H0A1H7</accession>
<proteinExistence type="predicted"/>
<evidence type="ECO:0000313" key="1">
    <source>
        <dbReference type="EMBL" id="PIP39282.1"/>
    </source>
</evidence>
<dbReference type="AlphaFoldDB" id="A0A2H0A1H7"/>
<protein>
    <recommendedName>
        <fullName evidence="3">Type II toxin-antitoxin system HicA family toxin</fullName>
    </recommendedName>
</protein>
<evidence type="ECO:0000313" key="2">
    <source>
        <dbReference type="Proteomes" id="UP000231067"/>
    </source>
</evidence>
<gene>
    <name evidence="1" type="ORF">COX18_10645</name>
</gene>
<sequence>MRKLGFDGPFVGTRHHFMVYEEHRLTIPSNHEYSISQLRMMLQETESVLARRITVEEWSSL</sequence>
<comment type="caution">
    <text evidence="1">The sequence shown here is derived from an EMBL/GenBank/DDBJ whole genome shotgun (WGS) entry which is preliminary data.</text>
</comment>
<dbReference type="Proteomes" id="UP000231067">
    <property type="component" value="Unassembled WGS sequence"/>
</dbReference>